<protein>
    <submittedName>
        <fullName evidence="3">Uncharacterized protein</fullName>
    </submittedName>
</protein>
<dbReference type="EMBL" id="UAWC01000027">
    <property type="protein sequence ID" value="SQB36664.1"/>
    <property type="molecule type" value="Genomic_DNA"/>
</dbReference>
<evidence type="ECO:0000313" key="2">
    <source>
        <dbReference type="EMBL" id="SDK83596.1"/>
    </source>
</evidence>
<dbReference type="RefSeq" id="WP_157726527.1">
    <property type="nucleotide sequence ID" value="NZ_CP173238.1"/>
</dbReference>
<sequence>MEDRVKKFINRIRKVNINTFGNYEKLDYRKIYKERLEKAQKENEPLN</sequence>
<gene>
    <name evidence="1" type="ORF">HMJ28_09575</name>
    <name evidence="3" type="ORF">NCTC13028_02515</name>
    <name evidence="2" type="ORF">SAMN05216497_101172</name>
</gene>
<dbReference type="AlphaFoldDB" id="A0A239ZKJ0"/>
<evidence type="ECO:0000313" key="3">
    <source>
        <dbReference type="EMBL" id="SQB36664.1"/>
    </source>
</evidence>
<reference evidence="1 6" key="3">
    <citation type="submission" date="2020-05" db="EMBL/GenBank/DDBJ databases">
        <title>Draft genome sequence of Clostridium cochlearium strain AGROS13 isolated from a sheep dairy farm in New Zealand.</title>
        <authorList>
            <person name="Gupta T.B."/>
            <person name="Jauregui R."/>
            <person name="Risson A.N."/>
            <person name="Brightwell G."/>
            <person name="Maclean P."/>
        </authorList>
    </citation>
    <scope>NUCLEOTIDE SEQUENCE [LARGE SCALE GENOMIC DNA]</scope>
    <source>
        <strain evidence="1 6">AGROS13</strain>
    </source>
</reference>
<organism evidence="3 5">
    <name type="scientific">Clostridium cochlearium</name>
    <dbReference type="NCBI Taxonomy" id="1494"/>
    <lineage>
        <taxon>Bacteria</taxon>
        <taxon>Bacillati</taxon>
        <taxon>Bacillota</taxon>
        <taxon>Clostridia</taxon>
        <taxon>Eubacteriales</taxon>
        <taxon>Clostridiaceae</taxon>
        <taxon>Clostridium</taxon>
    </lineage>
</organism>
<dbReference type="GeneID" id="70578361"/>
<evidence type="ECO:0000313" key="4">
    <source>
        <dbReference type="Proteomes" id="UP000198811"/>
    </source>
</evidence>
<evidence type="ECO:0000313" key="6">
    <source>
        <dbReference type="Proteomes" id="UP000528432"/>
    </source>
</evidence>
<reference evidence="3 5" key="2">
    <citation type="submission" date="2018-06" db="EMBL/GenBank/DDBJ databases">
        <authorList>
            <consortium name="Pathogen Informatics"/>
            <person name="Doyle S."/>
        </authorList>
    </citation>
    <scope>NUCLEOTIDE SEQUENCE [LARGE SCALE GENOMIC DNA]</scope>
    <source>
        <strain evidence="3 5">NCTC13028</strain>
    </source>
</reference>
<evidence type="ECO:0000313" key="5">
    <source>
        <dbReference type="Proteomes" id="UP000250223"/>
    </source>
</evidence>
<dbReference type="Proteomes" id="UP000198811">
    <property type="component" value="Unassembled WGS sequence"/>
</dbReference>
<proteinExistence type="predicted"/>
<evidence type="ECO:0000313" key="1">
    <source>
        <dbReference type="EMBL" id="NOH16633.1"/>
    </source>
</evidence>
<accession>A0A239ZKJ0</accession>
<dbReference type="EMBL" id="FNGL01000001">
    <property type="protein sequence ID" value="SDK83596.1"/>
    <property type="molecule type" value="Genomic_DNA"/>
</dbReference>
<name>A0A239ZKJ0_CLOCO</name>
<keyword evidence="4" id="KW-1185">Reference proteome</keyword>
<dbReference type="Proteomes" id="UP000250223">
    <property type="component" value="Unassembled WGS sequence"/>
</dbReference>
<reference evidence="2 4" key="1">
    <citation type="submission" date="2016-10" db="EMBL/GenBank/DDBJ databases">
        <authorList>
            <person name="Varghese N."/>
            <person name="Submissions S."/>
        </authorList>
    </citation>
    <scope>NUCLEOTIDE SEQUENCE [LARGE SCALE GENOMIC DNA]</scope>
    <source>
        <strain evidence="2 4">NLAE-zl-C224</strain>
    </source>
</reference>
<dbReference type="EMBL" id="JABFIF010000020">
    <property type="protein sequence ID" value="NOH16633.1"/>
    <property type="molecule type" value="Genomic_DNA"/>
</dbReference>
<dbReference type="Proteomes" id="UP000528432">
    <property type="component" value="Unassembled WGS sequence"/>
</dbReference>